<evidence type="ECO:0000256" key="1">
    <source>
        <dbReference type="ARBA" id="ARBA00004123"/>
    </source>
</evidence>
<dbReference type="SUPFAM" id="SSF118290">
    <property type="entry name" value="WRKY DNA-binding domain"/>
    <property type="match status" value="1"/>
</dbReference>
<evidence type="ECO:0000259" key="7">
    <source>
        <dbReference type="SMART" id="SM00774"/>
    </source>
</evidence>
<dbReference type="InterPro" id="IPR036576">
    <property type="entry name" value="WRKY_dom_sf"/>
</dbReference>
<dbReference type="Gramene" id="PVH62219">
    <property type="protein sequence ID" value="PVH62219"/>
    <property type="gene ID" value="PAHAL_3G239600"/>
</dbReference>
<evidence type="ECO:0000256" key="6">
    <source>
        <dbReference type="SAM" id="MobiDB-lite"/>
    </source>
</evidence>
<accession>A0A2T8KJB7</accession>
<evidence type="ECO:0000313" key="8">
    <source>
        <dbReference type="EMBL" id="PVH62219.1"/>
    </source>
</evidence>
<feature type="compositionally biased region" description="Basic residues" evidence="6">
    <location>
        <begin position="93"/>
        <end position="107"/>
    </location>
</feature>
<dbReference type="Pfam" id="PF03106">
    <property type="entry name" value="WRKY"/>
    <property type="match status" value="1"/>
</dbReference>
<feature type="compositionally biased region" description="Low complexity" evidence="6">
    <location>
        <begin position="145"/>
        <end position="159"/>
    </location>
</feature>
<evidence type="ECO:0000256" key="4">
    <source>
        <dbReference type="ARBA" id="ARBA00023163"/>
    </source>
</evidence>
<dbReference type="InterPro" id="IPR003657">
    <property type="entry name" value="WRKY_dom"/>
</dbReference>
<feature type="compositionally biased region" description="Low complexity" evidence="6">
    <location>
        <begin position="175"/>
        <end position="185"/>
    </location>
</feature>
<keyword evidence="5" id="KW-0539">Nucleus</keyword>
<keyword evidence="4" id="KW-0804">Transcription</keyword>
<dbReference type="EMBL" id="CM008048">
    <property type="protein sequence ID" value="PVH62219.1"/>
    <property type="molecule type" value="Genomic_DNA"/>
</dbReference>
<evidence type="ECO:0000256" key="3">
    <source>
        <dbReference type="ARBA" id="ARBA00023125"/>
    </source>
</evidence>
<dbReference type="Gene3D" id="2.20.25.80">
    <property type="entry name" value="WRKY domain"/>
    <property type="match status" value="1"/>
</dbReference>
<dbReference type="GO" id="GO:0043565">
    <property type="term" value="F:sequence-specific DNA binding"/>
    <property type="evidence" value="ECO:0007669"/>
    <property type="project" value="InterPro"/>
</dbReference>
<dbReference type="AlphaFoldDB" id="A0A2T8KJB7"/>
<proteinExistence type="predicted"/>
<keyword evidence="2" id="KW-0805">Transcription regulation</keyword>
<dbReference type="GO" id="GO:0003700">
    <property type="term" value="F:DNA-binding transcription factor activity"/>
    <property type="evidence" value="ECO:0007669"/>
    <property type="project" value="InterPro"/>
</dbReference>
<feature type="compositionally biased region" description="Basic and acidic residues" evidence="6">
    <location>
        <begin position="37"/>
        <end position="56"/>
    </location>
</feature>
<evidence type="ECO:0000256" key="2">
    <source>
        <dbReference type="ARBA" id="ARBA00023015"/>
    </source>
</evidence>
<feature type="region of interest" description="Disordered" evidence="6">
    <location>
        <begin position="1"/>
        <end position="77"/>
    </location>
</feature>
<dbReference type="SMART" id="SM00774">
    <property type="entry name" value="WRKY"/>
    <property type="match status" value="1"/>
</dbReference>
<feature type="compositionally biased region" description="Basic residues" evidence="6">
    <location>
        <begin position="62"/>
        <end position="77"/>
    </location>
</feature>
<protein>
    <recommendedName>
        <fullName evidence="7">WRKY domain-containing protein</fullName>
    </recommendedName>
</protein>
<comment type="subcellular location">
    <subcellularLocation>
        <location evidence="1">Nucleus</location>
    </subcellularLocation>
</comment>
<evidence type="ECO:0000256" key="5">
    <source>
        <dbReference type="ARBA" id="ARBA00023242"/>
    </source>
</evidence>
<feature type="domain" description="WRKY" evidence="7">
    <location>
        <begin position="123"/>
        <end position="166"/>
    </location>
</feature>
<name>A0A2T8KJB7_9POAL</name>
<organism evidence="8">
    <name type="scientific">Panicum hallii</name>
    <dbReference type="NCBI Taxonomy" id="206008"/>
    <lineage>
        <taxon>Eukaryota</taxon>
        <taxon>Viridiplantae</taxon>
        <taxon>Streptophyta</taxon>
        <taxon>Embryophyta</taxon>
        <taxon>Tracheophyta</taxon>
        <taxon>Spermatophyta</taxon>
        <taxon>Magnoliopsida</taxon>
        <taxon>Liliopsida</taxon>
        <taxon>Poales</taxon>
        <taxon>Poaceae</taxon>
        <taxon>PACMAD clade</taxon>
        <taxon>Panicoideae</taxon>
        <taxon>Panicodae</taxon>
        <taxon>Paniceae</taxon>
        <taxon>Panicinae</taxon>
        <taxon>Panicum</taxon>
        <taxon>Panicum sect. Panicum</taxon>
    </lineage>
</organism>
<gene>
    <name evidence="8" type="ORF">PAHAL_3G239600</name>
</gene>
<dbReference type="Proteomes" id="UP000243499">
    <property type="component" value="Chromosome 3"/>
</dbReference>
<keyword evidence="3" id="KW-0238">DNA-binding</keyword>
<sequence>MALAASTGRQAASCVRADGPGAADRGRPGSTAPGCAHRPDRTAARRPATEGAHRADPPLLRPRARLAPRRGRCRRRRRRWLAEQEAKVAALRRSSHQRKPRSRRRVRASGAEMPTRVEKRCTAEDGFLWRKYGQKDIRNSKSTQGSTSGAPTSTTTAARPRGRCSNRRPTPPSTSSPTSASIPAARTPPLPP</sequence>
<feature type="region of interest" description="Disordered" evidence="6">
    <location>
        <begin position="89"/>
        <end position="192"/>
    </location>
</feature>
<reference evidence="8" key="1">
    <citation type="submission" date="2018-04" db="EMBL/GenBank/DDBJ databases">
        <title>WGS assembly of Panicum hallii.</title>
        <authorList>
            <person name="Lovell J."/>
            <person name="Jenkins J."/>
            <person name="Lowry D."/>
            <person name="Mamidi S."/>
            <person name="Sreedasyam A."/>
            <person name="Weng X."/>
            <person name="Barry K."/>
            <person name="Bonette J."/>
            <person name="Campitelli B."/>
            <person name="Daum C."/>
            <person name="Gordon S."/>
            <person name="Gould B."/>
            <person name="Lipzen A."/>
            <person name="Macqueen A."/>
            <person name="Palacio-Mejia J."/>
            <person name="Plott C."/>
            <person name="Shakirov E."/>
            <person name="Shu S."/>
            <person name="Yoshinaga Y."/>
            <person name="Zane M."/>
            <person name="Rokhsar D."/>
            <person name="Grimwood J."/>
            <person name="Schmutz J."/>
            <person name="Juenger T."/>
        </authorList>
    </citation>
    <scope>NUCLEOTIDE SEQUENCE [LARGE SCALE GENOMIC DNA]</scope>
    <source>
        <strain evidence="8">FIL2</strain>
    </source>
</reference>
<dbReference type="GO" id="GO:0005634">
    <property type="term" value="C:nucleus"/>
    <property type="evidence" value="ECO:0007669"/>
    <property type="project" value="UniProtKB-SubCell"/>
</dbReference>